<accession>A0A258D654</accession>
<dbReference type="SMART" id="SM00450">
    <property type="entry name" value="RHOD"/>
    <property type="match status" value="1"/>
</dbReference>
<proteinExistence type="predicted"/>
<evidence type="ECO:0000313" key="2">
    <source>
        <dbReference type="EMBL" id="OYX03450.1"/>
    </source>
</evidence>
<sequence>MFGAPKVKDLTPADVKAALDAGDTLLIDVREPAEFAAERIHGALNFPLSTFDPGALPLADDKRIIMQCGSGKRSAMAIERCRAAGHKLESHLGGGIMAWKAAGLPTISLDSESGQVRDRG</sequence>
<dbReference type="EMBL" id="NCDQ01000144">
    <property type="protein sequence ID" value="OYX03450.1"/>
    <property type="molecule type" value="Genomic_DNA"/>
</dbReference>
<evidence type="ECO:0000259" key="1">
    <source>
        <dbReference type="PROSITE" id="PS50206"/>
    </source>
</evidence>
<dbReference type="Proteomes" id="UP000215616">
    <property type="component" value="Unassembled WGS sequence"/>
</dbReference>
<dbReference type="InterPro" id="IPR001763">
    <property type="entry name" value="Rhodanese-like_dom"/>
</dbReference>
<dbReference type="PROSITE" id="PS50206">
    <property type="entry name" value="RHODANESE_3"/>
    <property type="match status" value="1"/>
</dbReference>
<gene>
    <name evidence="2" type="ORF">B7Z12_10140</name>
</gene>
<dbReference type="GO" id="GO:0004792">
    <property type="term" value="F:thiosulfate-cyanide sulfurtransferase activity"/>
    <property type="evidence" value="ECO:0007669"/>
    <property type="project" value="TreeGrafter"/>
</dbReference>
<evidence type="ECO:0000313" key="3">
    <source>
        <dbReference type="Proteomes" id="UP000215616"/>
    </source>
</evidence>
<dbReference type="PANTHER" id="PTHR44086:SF10">
    <property type="entry name" value="THIOSULFATE SULFURTRANSFERASE_RHODANESE-LIKE DOMAIN-CONTAINING PROTEIN 3"/>
    <property type="match status" value="1"/>
</dbReference>
<organism evidence="2 3">
    <name type="scientific">Caulobacter vibrioides</name>
    <name type="common">Caulobacter crescentus</name>
    <dbReference type="NCBI Taxonomy" id="155892"/>
    <lineage>
        <taxon>Bacteria</taxon>
        <taxon>Pseudomonadati</taxon>
        <taxon>Pseudomonadota</taxon>
        <taxon>Alphaproteobacteria</taxon>
        <taxon>Caulobacterales</taxon>
        <taxon>Caulobacteraceae</taxon>
        <taxon>Caulobacter</taxon>
    </lineage>
</organism>
<dbReference type="SUPFAM" id="SSF52821">
    <property type="entry name" value="Rhodanese/Cell cycle control phosphatase"/>
    <property type="match status" value="1"/>
</dbReference>
<dbReference type="PANTHER" id="PTHR44086">
    <property type="entry name" value="THIOSULFATE SULFURTRANSFERASE RDL2, MITOCHONDRIAL-RELATED"/>
    <property type="match status" value="1"/>
</dbReference>
<dbReference type="Pfam" id="PF00581">
    <property type="entry name" value="Rhodanese"/>
    <property type="match status" value="1"/>
</dbReference>
<dbReference type="InterPro" id="IPR036873">
    <property type="entry name" value="Rhodanese-like_dom_sf"/>
</dbReference>
<dbReference type="AlphaFoldDB" id="A0A258D654"/>
<feature type="domain" description="Rhodanese" evidence="1">
    <location>
        <begin position="20"/>
        <end position="108"/>
    </location>
</feature>
<protein>
    <submittedName>
        <fullName evidence="2">Sulfurtransferase</fullName>
    </submittedName>
</protein>
<dbReference type="Gene3D" id="3.40.250.10">
    <property type="entry name" value="Rhodanese-like domain"/>
    <property type="match status" value="1"/>
</dbReference>
<keyword evidence="2" id="KW-0808">Transferase</keyword>
<dbReference type="CDD" id="cd00158">
    <property type="entry name" value="RHOD"/>
    <property type="match status" value="1"/>
</dbReference>
<name>A0A258D654_CAUVI</name>
<reference evidence="2 3" key="1">
    <citation type="submission" date="2017-03" db="EMBL/GenBank/DDBJ databases">
        <title>Lifting the veil on microbial sulfur biogeochemistry in mining wastewaters.</title>
        <authorList>
            <person name="Kantor R.S."/>
            <person name="Colenbrander Nelson T."/>
            <person name="Marshall S."/>
            <person name="Bennett D."/>
            <person name="Apte S."/>
            <person name="Camacho D."/>
            <person name="Thomas B.C."/>
            <person name="Warren L.A."/>
            <person name="Banfield J.F."/>
        </authorList>
    </citation>
    <scope>NUCLEOTIDE SEQUENCE [LARGE SCALE GENOMIC DNA]</scope>
    <source>
        <strain evidence="2">32-67-7</strain>
    </source>
</reference>
<comment type="caution">
    <text evidence="2">The sequence shown here is derived from an EMBL/GenBank/DDBJ whole genome shotgun (WGS) entry which is preliminary data.</text>
</comment>